<reference evidence="2 3" key="1">
    <citation type="submission" date="2024-04" db="EMBL/GenBank/DDBJ databases">
        <authorList>
            <person name="Rising A."/>
            <person name="Reimegard J."/>
            <person name="Sonavane S."/>
            <person name="Akerstrom W."/>
            <person name="Nylinder S."/>
            <person name="Hedman E."/>
            <person name="Kallberg Y."/>
        </authorList>
    </citation>
    <scope>NUCLEOTIDE SEQUENCE [LARGE SCALE GENOMIC DNA]</scope>
</reference>
<accession>A0AAV2B499</accession>
<dbReference type="PANTHER" id="PTHR46601:SF1">
    <property type="entry name" value="ADF-H DOMAIN-CONTAINING PROTEIN"/>
    <property type="match status" value="1"/>
</dbReference>
<sequence length="490" mass="55194">MNFLSANSVLILFIYIFNLCNAYHYVVMKAESTASSNDFCAYSNIRPTLPEKITEAKPLEIVSAVDWCTNDSKSNASEQVLLIPAGNCSLDAQLQNFYDMGGKVILLINNGSLVHMNFIDDESLNGTGLSSMTISESSARVLKEMGEIITVKLFKPPSVPGVYFLLTIGAIAIFTAAVGSYVSGLTSYKIFSERVTNTSGAGNEVPEVHRLQDQRLQNRWFRLQQFLTGLLKKIEIGEENGTPVIVLNPCIQRTIEFIKTQFPQIKRVEYFTDGCSAQYKNFKSMMNLCHHKTDFQTDACWSFHATSHGKTICDGIGGTVKRAVTKKNLQSVYQSTQITNAHQMFLYCSDLCSKISFFFLSEQEIQNCRNKLEDPFSKGKSITGTRSFHFFFSPSSTSEITAKRTSLDPEIYIRWNFIKGAESSALIQCSKPSLHNYVACVYEKNWWIGLVSKLNKEGDYTITFMHPHRPSETFYWPERQDECPVPPVPS</sequence>
<comment type="caution">
    <text evidence="2">The sequence shown here is derived from an EMBL/GenBank/DDBJ whole genome shotgun (WGS) entry which is preliminary data.</text>
</comment>
<gene>
    <name evidence="2" type="ORF">LARSCL_LOCUS16639</name>
</gene>
<name>A0AAV2B499_9ARAC</name>
<dbReference type="EMBL" id="CAXIEN010000268">
    <property type="protein sequence ID" value="CAL1290691.1"/>
    <property type="molecule type" value="Genomic_DNA"/>
</dbReference>
<keyword evidence="3" id="KW-1185">Reference proteome</keyword>
<evidence type="ECO:0000256" key="1">
    <source>
        <dbReference type="SAM" id="Phobius"/>
    </source>
</evidence>
<feature type="transmembrane region" description="Helical" evidence="1">
    <location>
        <begin position="162"/>
        <end position="182"/>
    </location>
</feature>
<organism evidence="2 3">
    <name type="scientific">Larinioides sclopetarius</name>
    <dbReference type="NCBI Taxonomy" id="280406"/>
    <lineage>
        <taxon>Eukaryota</taxon>
        <taxon>Metazoa</taxon>
        <taxon>Ecdysozoa</taxon>
        <taxon>Arthropoda</taxon>
        <taxon>Chelicerata</taxon>
        <taxon>Arachnida</taxon>
        <taxon>Araneae</taxon>
        <taxon>Araneomorphae</taxon>
        <taxon>Entelegynae</taxon>
        <taxon>Araneoidea</taxon>
        <taxon>Araneidae</taxon>
        <taxon>Larinioides</taxon>
    </lineage>
</organism>
<proteinExistence type="predicted"/>
<protein>
    <submittedName>
        <fullName evidence="2">Uncharacterized protein</fullName>
    </submittedName>
</protein>
<dbReference type="Proteomes" id="UP001497382">
    <property type="component" value="Unassembled WGS sequence"/>
</dbReference>
<keyword evidence="1" id="KW-1133">Transmembrane helix</keyword>
<evidence type="ECO:0000313" key="2">
    <source>
        <dbReference type="EMBL" id="CAL1290691.1"/>
    </source>
</evidence>
<keyword evidence="1" id="KW-0472">Membrane</keyword>
<dbReference type="PANTHER" id="PTHR46601">
    <property type="entry name" value="ULP_PROTEASE DOMAIN-CONTAINING PROTEIN"/>
    <property type="match status" value="1"/>
</dbReference>
<dbReference type="AlphaFoldDB" id="A0AAV2B499"/>
<feature type="transmembrane region" description="Helical" evidence="1">
    <location>
        <begin position="6"/>
        <end position="26"/>
    </location>
</feature>
<keyword evidence="1" id="KW-0812">Transmembrane</keyword>
<evidence type="ECO:0000313" key="3">
    <source>
        <dbReference type="Proteomes" id="UP001497382"/>
    </source>
</evidence>